<keyword evidence="2" id="KW-1185">Reference proteome</keyword>
<gene>
    <name evidence="1" type="ORF">Asi02nite_51830</name>
</gene>
<evidence type="ECO:0000313" key="1">
    <source>
        <dbReference type="EMBL" id="GIF75665.1"/>
    </source>
</evidence>
<reference evidence="1 2" key="1">
    <citation type="submission" date="2021-01" db="EMBL/GenBank/DDBJ databases">
        <title>Whole genome shotgun sequence of Asanoa siamensis NBRC 107932.</title>
        <authorList>
            <person name="Komaki H."/>
            <person name="Tamura T."/>
        </authorList>
    </citation>
    <scope>NUCLEOTIDE SEQUENCE [LARGE SCALE GENOMIC DNA]</scope>
    <source>
        <strain evidence="1 2">NBRC 107932</strain>
    </source>
</reference>
<proteinExistence type="predicted"/>
<dbReference type="RefSeq" id="WP_203716519.1">
    <property type="nucleotide sequence ID" value="NZ_BONE01000046.1"/>
</dbReference>
<organism evidence="1 2">
    <name type="scientific">Asanoa siamensis</name>
    <dbReference type="NCBI Taxonomy" id="926357"/>
    <lineage>
        <taxon>Bacteria</taxon>
        <taxon>Bacillati</taxon>
        <taxon>Actinomycetota</taxon>
        <taxon>Actinomycetes</taxon>
        <taxon>Micromonosporales</taxon>
        <taxon>Micromonosporaceae</taxon>
        <taxon>Asanoa</taxon>
    </lineage>
</organism>
<name>A0ABQ4CWL7_9ACTN</name>
<evidence type="ECO:0000313" key="2">
    <source>
        <dbReference type="Proteomes" id="UP000604117"/>
    </source>
</evidence>
<dbReference type="EMBL" id="BONE01000046">
    <property type="protein sequence ID" value="GIF75665.1"/>
    <property type="molecule type" value="Genomic_DNA"/>
</dbReference>
<comment type="caution">
    <text evidence="1">The sequence shown here is derived from an EMBL/GenBank/DDBJ whole genome shotgun (WGS) entry which is preliminary data.</text>
</comment>
<protein>
    <recommendedName>
        <fullName evidence="3">DNA-binding protein</fullName>
    </recommendedName>
</protein>
<dbReference type="Proteomes" id="UP000604117">
    <property type="component" value="Unassembled WGS sequence"/>
</dbReference>
<accession>A0ABQ4CWL7</accession>
<sequence length="146" mass="16376">MTRERYDHRDPWTTRDRLSARYETSLAAAEPIHRLWAAVTAHAEHAANGGDEYTTMTPTGEIHYRLLGQTFPRPTPQDLLDGLTLVDETRYHAERRELDLIDAAVAAGIGWQQIGVALGHTAATAERAAKARRAQLARLITQHETR</sequence>
<evidence type="ECO:0008006" key="3">
    <source>
        <dbReference type="Google" id="ProtNLM"/>
    </source>
</evidence>